<keyword evidence="3" id="KW-1185">Reference proteome</keyword>
<name>A0ABT8KJ87_9BACT</name>
<dbReference type="SUPFAM" id="SSF53187">
    <property type="entry name" value="Zn-dependent exopeptidases"/>
    <property type="match status" value="1"/>
</dbReference>
<keyword evidence="1" id="KW-0732">Signal</keyword>
<comment type="caution">
    <text evidence="2">The sequence shown here is derived from an EMBL/GenBank/DDBJ whole genome shotgun (WGS) entry which is preliminary data.</text>
</comment>
<reference evidence="2" key="1">
    <citation type="submission" date="2023-06" db="EMBL/GenBank/DDBJ databases">
        <title>Genomic of Parafulvivirga corallium.</title>
        <authorList>
            <person name="Wang G."/>
        </authorList>
    </citation>
    <scope>NUCLEOTIDE SEQUENCE</scope>
    <source>
        <strain evidence="2">BMA10</strain>
    </source>
</reference>
<proteinExistence type="predicted"/>
<evidence type="ECO:0000313" key="2">
    <source>
        <dbReference type="EMBL" id="MDN5200771.1"/>
    </source>
</evidence>
<evidence type="ECO:0000256" key="1">
    <source>
        <dbReference type="SAM" id="SignalP"/>
    </source>
</evidence>
<dbReference type="EMBL" id="JAUJEA010000001">
    <property type="protein sequence ID" value="MDN5200771.1"/>
    <property type="molecule type" value="Genomic_DNA"/>
</dbReference>
<dbReference type="Gene3D" id="3.40.630.10">
    <property type="entry name" value="Zn peptidases"/>
    <property type="match status" value="1"/>
</dbReference>
<organism evidence="2 3">
    <name type="scientific">Splendidivirga corallicola</name>
    <dbReference type="NCBI Taxonomy" id="3051826"/>
    <lineage>
        <taxon>Bacteria</taxon>
        <taxon>Pseudomonadati</taxon>
        <taxon>Bacteroidota</taxon>
        <taxon>Cytophagia</taxon>
        <taxon>Cytophagales</taxon>
        <taxon>Splendidivirgaceae</taxon>
        <taxon>Splendidivirga</taxon>
    </lineage>
</organism>
<feature type="signal peptide" evidence="1">
    <location>
        <begin position="1"/>
        <end position="19"/>
    </location>
</feature>
<dbReference type="Proteomes" id="UP001172082">
    <property type="component" value="Unassembled WGS sequence"/>
</dbReference>
<evidence type="ECO:0000313" key="3">
    <source>
        <dbReference type="Proteomes" id="UP001172082"/>
    </source>
</evidence>
<dbReference type="RefSeq" id="WP_346750791.1">
    <property type="nucleotide sequence ID" value="NZ_JAUJEA010000001.1"/>
</dbReference>
<sequence>MKKCLSPLFALFALSQVYAQQKFITKYELSGGSETATYEEGISYYKELAKTFPEIEMKTFGSTDSGFPLHLIMISKDRDFDVASLKSQGKSFLLINNAIHPGESDGVDASMMLVRDLVSNQKKYQDIFDNVIIGVIPFYNIGGVLNRNSTSRTNQNGPKEYGFRGNAMNYDLNRDFIKNDTKNARSFAEIFHYLDPDIFVDTHVSNGADYQYVMTMDIAQKDKLGGVLAEYLENTMMPYLFEHMKSSNYEMIPYVNAWGNTPDKGYPQFFDSPRYSSGYTALFHTIGFMSETHMLKPYKQRVESTYAYILGVLDLMAKDGDKIKALRSKTKEAVKNQKKFPITWKLDKSRHTDLTFKGYEPEYITSEVTGLERLKYNRKKPFEKVIPYYNHFVADIEVERPDYYIIPKGWHTVIDRLKLNQVKVEQLQNDTILEVEVYYIDDYSSPKGPWEGHYFHRNVKVRKVLKEVSFAKGDYMIPVNQWVNRYIIETLEPQAVDSFFRWNFFDTILETKEHFSSYVFEDKAIELLKKDLELKRKFEEKKRNDDEFSKSAYAQLNFIYMNSPHYEKEHLRYPVFRYTKLD</sequence>
<dbReference type="CDD" id="cd06241">
    <property type="entry name" value="M14-like"/>
    <property type="match status" value="1"/>
</dbReference>
<accession>A0ABT8KJ87</accession>
<feature type="chain" id="PRO_5047099458" evidence="1">
    <location>
        <begin position="20"/>
        <end position="582"/>
    </location>
</feature>
<gene>
    <name evidence="2" type="ORF">QQ008_05350</name>
</gene>
<protein>
    <submittedName>
        <fullName evidence="2">M14 family metallopeptidase</fullName>
    </submittedName>
</protein>